<feature type="chain" id="PRO_5045790868" evidence="1">
    <location>
        <begin position="18"/>
        <end position="285"/>
    </location>
</feature>
<reference evidence="2 3" key="1">
    <citation type="journal article" date="2024" name="IMA Fungus">
        <title>Apiospora arundinis, a panoply of carbohydrate-active enzymes and secondary metabolites.</title>
        <authorList>
            <person name="Sorensen T."/>
            <person name="Petersen C."/>
            <person name="Muurmann A.T."/>
            <person name="Christiansen J.V."/>
            <person name="Brundto M.L."/>
            <person name="Overgaard C.K."/>
            <person name="Boysen A.T."/>
            <person name="Wollenberg R.D."/>
            <person name="Larsen T.O."/>
            <person name="Sorensen J.L."/>
            <person name="Nielsen K.L."/>
            <person name="Sondergaard T.E."/>
        </authorList>
    </citation>
    <scope>NUCLEOTIDE SEQUENCE [LARGE SCALE GENOMIC DNA]</scope>
    <source>
        <strain evidence="2 3">AAU 773</strain>
    </source>
</reference>
<keyword evidence="1" id="KW-0732">Signal</keyword>
<protein>
    <submittedName>
        <fullName evidence="2">Uncharacterized protein</fullName>
    </submittedName>
</protein>
<evidence type="ECO:0000313" key="2">
    <source>
        <dbReference type="EMBL" id="KAK8874766.1"/>
    </source>
</evidence>
<name>A0ABR2JB33_9PEZI</name>
<evidence type="ECO:0000313" key="3">
    <source>
        <dbReference type="Proteomes" id="UP001390339"/>
    </source>
</evidence>
<dbReference type="EMBL" id="JAPCWZ010000003">
    <property type="protein sequence ID" value="KAK8874766.1"/>
    <property type="molecule type" value="Genomic_DNA"/>
</dbReference>
<sequence length="285" mass="31930">MRRSHTIFVALLPLAAARPSSDYSSREAVSRNAVRNTIPELYKRHSGERMETRQQGSGIVKFPDEVPDCGKDPSYVLDVKSRYLYGEGVKVPTVKGLGVPCLDAWGEGEAKFQCWTEYWLAETQVSYTNWTDTGADCLTHTRNPVKGLDWGALETKYKEGNQVSFTSNKQTKKTSICLDTGSHQGRCEWNDNKCHKAWESTKKLDTYGYVARVCSRNVGNAKGIQQNTKVADDRWVRGMADFRFSAPAGKHIGCDAVCADQEYPAPTLPRERIVPVDKNYFGRTG</sequence>
<evidence type="ECO:0000256" key="1">
    <source>
        <dbReference type="SAM" id="SignalP"/>
    </source>
</evidence>
<proteinExistence type="predicted"/>
<dbReference type="Proteomes" id="UP001390339">
    <property type="component" value="Unassembled WGS sequence"/>
</dbReference>
<feature type="signal peptide" evidence="1">
    <location>
        <begin position="1"/>
        <end position="17"/>
    </location>
</feature>
<accession>A0ABR2JB33</accession>
<gene>
    <name evidence="2" type="ORF">PGQ11_005280</name>
</gene>
<keyword evidence="3" id="KW-1185">Reference proteome</keyword>
<organism evidence="2 3">
    <name type="scientific">Apiospora arundinis</name>
    <dbReference type="NCBI Taxonomy" id="335852"/>
    <lineage>
        <taxon>Eukaryota</taxon>
        <taxon>Fungi</taxon>
        <taxon>Dikarya</taxon>
        <taxon>Ascomycota</taxon>
        <taxon>Pezizomycotina</taxon>
        <taxon>Sordariomycetes</taxon>
        <taxon>Xylariomycetidae</taxon>
        <taxon>Amphisphaeriales</taxon>
        <taxon>Apiosporaceae</taxon>
        <taxon>Apiospora</taxon>
    </lineage>
</organism>
<comment type="caution">
    <text evidence="2">The sequence shown here is derived from an EMBL/GenBank/DDBJ whole genome shotgun (WGS) entry which is preliminary data.</text>
</comment>